<protein>
    <submittedName>
        <fullName evidence="2">Ferredoxin</fullName>
    </submittedName>
</protein>
<reference evidence="3" key="1">
    <citation type="submission" date="2017-04" db="EMBL/GenBank/DDBJ databases">
        <authorList>
            <person name="Criscuolo A."/>
        </authorList>
    </citation>
    <scope>NUCLEOTIDE SEQUENCE [LARGE SCALE GENOMIC DNA]</scope>
</reference>
<organism evidence="2 3">
    <name type="scientific">Bacillus mobilis</name>
    <dbReference type="NCBI Taxonomy" id="2026190"/>
    <lineage>
        <taxon>Bacteria</taxon>
        <taxon>Bacillati</taxon>
        <taxon>Bacillota</taxon>
        <taxon>Bacilli</taxon>
        <taxon>Bacillales</taxon>
        <taxon>Bacillaceae</taxon>
        <taxon>Bacillus</taxon>
        <taxon>Bacillus cereus group</taxon>
    </lineage>
</organism>
<dbReference type="PANTHER" id="PTHR39163:SF1">
    <property type="entry name" value="FERREDOXIN"/>
    <property type="match status" value="1"/>
</dbReference>
<accession>A0A6B3KSD0</accession>
<dbReference type="InterPro" id="IPR052395">
    <property type="entry name" value="ET_Ferredoxin"/>
</dbReference>
<evidence type="ECO:0000313" key="2">
    <source>
        <dbReference type="EMBL" id="SME14308.1"/>
    </source>
</evidence>
<dbReference type="PANTHER" id="PTHR39163">
    <property type="entry name" value="FERREDOXIN"/>
    <property type="match status" value="1"/>
</dbReference>
<dbReference type="RefSeq" id="WP_071721448.1">
    <property type="nucleotide sequence ID" value="NZ_CBCSHS010000003.1"/>
</dbReference>
<dbReference type="SUPFAM" id="SSF54862">
    <property type="entry name" value="4Fe-4S ferredoxins"/>
    <property type="match status" value="1"/>
</dbReference>
<dbReference type="Proteomes" id="UP000194439">
    <property type="component" value="Unassembled WGS sequence"/>
</dbReference>
<dbReference type="Gene3D" id="3.30.70.20">
    <property type="match status" value="1"/>
</dbReference>
<evidence type="ECO:0000313" key="3">
    <source>
        <dbReference type="Proteomes" id="UP000194439"/>
    </source>
</evidence>
<proteinExistence type="predicted"/>
<comment type="cofactor">
    <cofactor evidence="1">
        <name>[4Fe-4S] cluster</name>
        <dbReference type="ChEBI" id="CHEBI:49883"/>
    </cofactor>
</comment>
<accession>A0A1Y5ZVJ9</accession>
<dbReference type="EMBL" id="FWZD01000053">
    <property type="protein sequence ID" value="SME14308.1"/>
    <property type="molecule type" value="Genomic_DNA"/>
</dbReference>
<sequence length="80" mass="8702">MLHYTVVNKKNCEACGLCISIAPDIYQLDGRGKSFGVLDNNQGIMGIPKTFLQAMLAASDGCPTSSIQIRKEPFVNKVKI</sequence>
<dbReference type="InterPro" id="IPR017896">
    <property type="entry name" value="4Fe4S_Fe-S-bd"/>
</dbReference>
<dbReference type="AlphaFoldDB" id="A0A1Y5ZVJ9"/>
<dbReference type="PROSITE" id="PS51379">
    <property type="entry name" value="4FE4S_FER_2"/>
    <property type="match status" value="1"/>
</dbReference>
<dbReference type="Pfam" id="PF13370">
    <property type="entry name" value="Fer4_13"/>
    <property type="match status" value="1"/>
</dbReference>
<name>A0A1Y5ZVJ9_9BACI</name>
<gene>
    <name evidence="2" type="ORF">BACERE00185_03034</name>
</gene>
<dbReference type="GeneID" id="92800005"/>
<evidence type="ECO:0000256" key="1">
    <source>
        <dbReference type="ARBA" id="ARBA00001966"/>
    </source>
</evidence>